<proteinExistence type="predicted"/>
<feature type="transmembrane region" description="Helical" evidence="5">
    <location>
        <begin position="46"/>
        <end position="68"/>
    </location>
</feature>
<name>A0A816EP42_ADIRI</name>
<reference evidence="8" key="1">
    <citation type="submission" date="2021-02" db="EMBL/GenBank/DDBJ databases">
        <authorList>
            <person name="Nowell W R."/>
        </authorList>
    </citation>
    <scope>NUCLEOTIDE SEQUENCE</scope>
</reference>
<keyword evidence="3 5" id="KW-1133">Transmembrane helix</keyword>
<feature type="transmembrane region" description="Helical" evidence="5">
    <location>
        <begin position="88"/>
        <end position="110"/>
    </location>
</feature>
<feature type="transmembrane region" description="Helical" evidence="5">
    <location>
        <begin position="131"/>
        <end position="151"/>
    </location>
</feature>
<evidence type="ECO:0000313" key="7">
    <source>
        <dbReference type="EMBL" id="CAF1210665.1"/>
    </source>
</evidence>
<organism evidence="8 9">
    <name type="scientific">Adineta ricciae</name>
    <name type="common">Rotifer</name>
    <dbReference type="NCBI Taxonomy" id="249248"/>
    <lineage>
        <taxon>Eukaryota</taxon>
        <taxon>Metazoa</taxon>
        <taxon>Spiralia</taxon>
        <taxon>Gnathifera</taxon>
        <taxon>Rotifera</taxon>
        <taxon>Eurotatoria</taxon>
        <taxon>Bdelloidea</taxon>
        <taxon>Adinetida</taxon>
        <taxon>Adinetidae</taxon>
        <taxon>Adineta</taxon>
    </lineage>
</organism>
<comment type="caution">
    <text evidence="8">The sequence shown here is derived from an EMBL/GenBank/DDBJ whole genome shotgun (WGS) entry which is preliminary data.</text>
</comment>
<protein>
    <recommendedName>
        <fullName evidence="6">G-protein coupled receptors family 1 profile domain-containing protein</fullName>
    </recommendedName>
</protein>
<evidence type="ECO:0000256" key="1">
    <source>
        <dbReference type="ARBA" id="ARBA00004370"/>
    </source>
</evidence>
<dbReference type="Proteomes" id="UP000663828">
    <property type="component" value="Unassembled WGS sequence"/>
</dbReference>
<feature type="transmembrane region" description="Helical" evidence="5">
    <location>
        <begin position="171"/>
        <end position="193"/>
    </location>
</feature>
<accession>A0A816EP42</accession>
<feature type="transmembrane region" description="Helical" evidence="5">
    <location>
        <begin position="12"/>
        <end position="34"/>
    </location>
</feature>
<evidence type="ECO:0000256" key="5">
    <source>
        <dbReference type="SAM" id="Phobius"/>
    </source>
</evidence>
<keyword evidence="4 5" id="KW-0472">Membrane</keyword>
<feature type="transmembrane region" description="Helical" evidence="5">
    <location>
        <begin position="258"/>
        <end position="276"/>
    </location>
</feature>
<dbReference type="PROSITE" id="PS50262">
    <property type="entry name" value="G_PROTEIN_RECEP_F1_2"/>
    <property type="match status" value="1"/>
</dbReference>
<evidence type="ECO:0000313" key="9">
    <source>
        <dbReference type="Proteomes" id="UP000663828"/>
    </source>
</evidence>
<dbReference type="EMBL" id="CAJNOR010009823">
    <property type="protein sequence ID" value="CAF1648534.1"/>
    <property type="molecule type" value="Genomic_DNA"/>
</dbReference>
<dbReference type="Proteomes" id="UP000663852">
    <property type="component" value="Unassembled WGS sequence"/>
</dbReference>
<sequence>MSLSYIGQQITIYGGFCFLVTGTVGNAINIFIFSTVHSYRTNPSTFYFLINSVFNIAYLFMNLASRIAIGFGDDLTRTSTSWCKARNYFLYTFSIIVLICPCMAMIDQFLITSRSAKLRSLSKIQTAHRSVVVMIIICVLHGIFPAISYDISSVTKTCQVFNQIFITYRSIFLLGLLTTIPITITTLFAYLTYRNIRSIRVLISQHVDQQILRMSLAQVFFVNFCIIPYAIIVTYNYITEKETKNTIRILREQLATSFFTLWNYGYYVGTCYVFMLSSKKFRRTVKDRILFWRRRNQVNIFALPKRNTDLQRQTIN</sequence>
<comment type="subcellular location">
    <subcellularLocation>
        <location evidence="1">Membrane</location>
    </subcellularLocation>
</comment>
<evidence type="ECO:0000259" key="6">
    <source>
        <dbReference type="PROSITE" id="PS50262"/>
    </source>
</evidence>
<dbReference type="InterPro" id="IPR017452">
    <property type="entry name" value="GPCR_Rhodpsn_7TM"/>
</dbReference>
<evidence type="ECO:0000256" key="4">
    <source>
        <dbReference type="ARBA" id="ARBA00023136"/>
    </source>
</evidence>
<dbReference type="Gene3D" id="1.20.1070.10">
    <property type="entry name" value="Rhodopsin 7-helix transmembrane proteins"/>
    <property type="match status" value="1"/>
</dbReference>
<dbReference type="AlphaFoldDB" id="A0A816EP42"/>
<evidence type="ECO:0000256" key="2">
    <source>
        <dbReference type="ARBA" id="ARBA00022692"/>
    </source>
</evidence>
<dbReference type="GO" id="GO:0016020">
    <property type="term" value="C:membrane"/>
    <property type="evidence" value="ECO:0007669"/>
    <property type="project" value="UniProtKB-SubCell"/>
</dbReference>
<evidence type="ECO:0000313" key="8">
    <source>
        <dbReference type="EMBL" id="CAF1648534.1"/>
    </source>
</evidence>
<gene>
    <name evidence="7" type="ORF">EDS130_LOCUS25871</name>
    <name evidence="8" type="ORF">XAT740_LOCUS54538</name>
</gene>
<feature type="transmembrane region" description="Helical" evidence="5">
    <location>
        <begin position="214"/>
        <end position="238"/>
    </location>
</feature>
<dbReference type="EMBL" id="CAJNOJ010000154">
    <property type="protein sequence ID" value="CAF1210665.1"/>
    <property type="molecule type" value="Genomic_DNA"/>
</dbReference>
<evidence type="ECO:0000256" key="3">
    <source>
        <dbReference type="ARBA" id="ARBA00022989"/>
    </source>
</evidence>
<keyword evidence="9" id="KW-1185">Reference proteome</keyword>
<keyword evidence="2 5" id="KW-0812">Transmembrane</keyword>
<feature type="domain" description="G-protein coupled receptors family 1 profile" evidence="6">
    <location>
        <begin position="25"/>
        <end position="277"/>
    </location>
</feature>
<dbReference type="SUPFAM" id="SSF81321">
    <property type="entry name" value="Family A G protein-coupled receptor-like"/>
    <property type="match status" value="1"/>
</dbReference>